<dbReference type="PANTHER" id="PTHR33529:SF7">
    <property type="entry name" value="LIPOPOLYSACCHARIDE EXPORT SYSTEM PERMEASE PROTEIN LPTF"/>
    <property type="match status" value="1"/>
</dbReference>
<dbReference type="GO" id="GO:0043190">
    <property type="term" value="C:ATP-binding cassette (ABC) transporter complex"/>
    <property type="evidence" value="ECO:0007669"/>
    <property type="project" value="InterPro"/>
</dbReference>
<feature type="transmembrane region" description="Helical" evidence="12">
    <location>
        <begin position="274"/>
        <end position="293"/>
    </location>
</feature>
<keyword evidence="8 12" id="KW-0812">Transmembrane</keyword>
<feature type="transmembrane region" description="Helical" evidence="12">
    <location>
        <begin position="52"/>
        <end position="77"/>
    </location>
</feature>
<dbReference type="RefSeq" id="WP_078745861.1">
    <property type="nucleotide sequence ID" value="NZ_FUXG01000015.1"/>
</dbReference>
<comment type="function">
    <text evidence="1">Part of the ABC transporter complex LptBFG involved in the translocation of lipopolysaccharide (LPS) from the inner membrane to the outer membrane.</text>
</comment>
<dbReference type="AlphaFoldDB" id="A0A1T4RD13"/>
<evidence type="ECO:0000256" key="4">
    <source>
        <dbReference type="ARBA" id="ARBA00014213"/>
    </source>
</evidence>
<evidence type="ECO:0000256" key="2">
    <source>
        <dbReference type="ARBA" id="ARBA00004429"/>
    </source>
</evidence>
<feature type="transmembrane region" description="Helical" evidence="12">
    <location>
        <begin position="12"/>
        <end position="32"/>
    </location>
</feature>
<keyword evidence="7" id="KW-0997">Cell inner membrane</keyword>
<evidence type="ECO:0000256" key="6">
    <source>
        <dbReference type="ARBA" id="ARBA00022475"/>
    </source>
</evidence>
<evidence type="ECO:0000256" key="5">
    <source>
        <dbReference type="ARBA" id="ARBA00022448"/>
    </source>
</evidence>
<dbReference type="OrthoDB" id="9778062at2"/>
<feature type="transmembrane region" description="Helical" evidence="12">
    <location>
        <begin position="98"/>
        <end position="120"/>
    </location>
</feature>
<dbReference type="InterPro" id="IPR030922">
    <property type="entry name" value="LptF"/>
</dbReference>
<feature type="transmembrane region" description="Helical" evidence="12">
    <location>
        <begin position="300"/>
        <end position="320"/>
    </location>
</feature>
<dbReference type="InterPro" id="IPR005495">
    <property type="entry name" value="LptG/LptF_permease"/>
</dbReference>
<comment type="subunit">
    <text evidence="11">Component of the lipopolysaccharide transport and assembly complex. The LptBFG transporter is composed of two ATP-binding proteins (LptB) and two transmembrane proteins (LptF and LptG).</text>
</comment>
<keyword evidence="5" id="KW-0813">Transport</keyword>
<dbReference type="Pfam" id="PF03739">
    <property type="entry name" value="LptF_LptG"/>
    <property type="match status" value="1"/>
</dbReference>
<evidence type="ECO:0000256" key="12">
    <source>
        <dbReference type="SAM" id="Phobius"/>
    </source>
</evidence>
<dbReference type="STRING" id="64969.SAMN02745127_02297"/>
<dbReference type="EMBL" id="MTSM01000012">
    <property type="protein sequence ID" value="OPX55184.1"/>
    <property type="molecule type" value="Genomic_DNA"/>
</dbReference>
<evidence type="ECO:0000256" key="1">
    <source>
        <dbReference type="ARBA" id="ARBA00002265"/>
    </source>
</evidence>
<organism evidence="13 14">
    <name type="scientific">Oceanospirillum multiglobuliferum</name>
    <dbReference type="NCBI Taxonomy" id="64969"/>
    <lineage>
        <taxon>Bacteria</taxon>
        <taxon>Pseudomonadati</taxon>
        <taxon>Pseudomonadota</taxon>
        <taxon>Gammaproteobacteria</taxon>
        <taxon>Oceanospirillales</taxon>
        <taxon>Oceanospirillaceae</taxon>
        <taxon>Oceanospirillum</taxon>
    </lineage>
</organism>
<dbReference type="PANTHER" id="PTHR33529">
    <property type="entry name" value="SLR0882 PROTEIN-RELATED"/>
    <property type="match status" value="1"/>
</dbReference>
<evidence type="ECO:0000313" key="13">
    <source>
        <dbReference type="EMBL" id="OPX55184.1"/>
    </source>
</evidence>
<comment type="caution">
    <text evidence="13">The sequence shown here is derived from an EMBL/GenBank/DDBJ whole genome shotgun (WGS) entry which is preliminary data.</text>
</comment>
<keyword evidence="6" id="KW-1003">Cell membrane</keyword>
<evidence type="ECO:0000256" key="7">
    <source>
        <dbReference type="ARBA" id="ARBA00022519"/>
    </source>
</evidence>
<protein>
    <recommendedName>
        <fullName evidence="4">Lipopolysaccharide export system permease protein LptF</fullName>
    </recommendedName>
</protein>
<gene>
    <name evidence="13" type="ORF">BTE48_10530</name>
</gene>
<accession>A0A1T4RD13</accession>
<evidence type="ECO:0000256" key="10">
    <source>
        <dbReference type="ARBA" id="ARBA00023136"/>
    </source>
</evidence>
<reference evidence="13 14" key="1">
    <citation type="submission" date="2017-01" db="EMBL/GenBank/DDBJ databases">
        <title>Genome Sequencing of a Marine Spirillum, Oceanospirillum multiglobuliferum ATCC 33336, from Japan.</title>
        <authorList>
            <person name="Carney J.G."/>
            <person name="Trachtenberg A.M."/>
            <person name="Rheaume B.A."/>
            <person name="Linnane J.D."/>
            <person name="Pitts N.L."/>
            <person name="Mykles D.L."/>
            <person name="Maclea K.S."/>
        </authorList>
    </citation>
    <scope>NUCLEOTIDE SEQUENCE [LARGE SCALE GENOMIC DNA]</scope>
    <source>
        <strain evidence="13 14">ATCC 33336</strain>
    </source>
</reference>
<evidence type="ECO:0000256" key="11">
    <source>
        <dbReference type="ARBA" id="ARBA00026081"/>
    </source>
</evidence>
<dbReference type="GO" id="GO:0015920">
    <property type="term" value="P:lipopolysaccharide transport"/>
    <property type="evidence" value="ECO:0007669"/>
    <property type="project" value="TreeGrafter"/>
</dbReference>
<evidence type="ECO:0000256" key="3">
    <source>
        <dbReference type="ARBA" id="ARBA00007725"/>
    </source>
</evidence>
<keyword evidence="10 12" id="KW-0472">Membrane</keyword>
<evidence type="ECO:0000313" key="14">
    <source>
        <dbReference type="Proteomes" id="UP000191418"/>
    </source>
</evidence>
<comment type="similarity">
    <text evidence="3">Belongs to the LptF/LptG family.</text>
</comment>
<proteinExistence type="inferred from homology"/>
<feature type="transmembrane region" description="Helical" evidence="12">
    <location>
        <begin position="332"/>
        <end position="351"/>
    </location>
</feature>
<dbReference type="NCBIfam" id="TIGR04407">
    <property type="entry name" value="LptF_YjgP"/>
    <property type="match status" value="1"/>
</dbReference>
<name>A0A1T4RD13_9GAMM</name>
<sequence>MIIFRYLTREVLVTMAAVSSVLLLIILGSRFIRLFQDVAEGSLALELLWTLLLLQLPYILELILPLGFFIAVMLAYGRLYQESEMGILLACGISPNKILSYTLVSAVFVAVLVSSLSLWITPMSEAKAASILEEQKRRVDFSTIKPGRFQSFSGGQVVYTEALENQNTQMKGVFLSRQFTNSKGENRTAVFKAETGYQYLDEKTGSRYLVLEKGVRTEGNPGYKDVSQLSFDRYAVRLAENKTTSASVKVRQQSTSELFEAKTPEQTAALQWRFSMPLMIIVVTLIAVPLSYIRPRQGRFAKLFPAIFIHIFYLSALISMQGMLEKQQISPALGMWLIHGIFITLGLALLFKEGMLSRLFAKRRVKQQVNAA</sequence>
<comment type="subcellular location">
    <subcellularLocation>
        <location evidence="2">Cell inner membrane</location>
        <topology evidence="2">Multi-pass membrane protein</topology>
    </subcellularLocation>
</comment>
<keyword evidence="9 12" id="KW-1133">Transmembrane helix</keyword>
<dbReference type="GO" id="GO:0055085">
    <property type="term" value="P:transmembrane transport"/>
    <property type="evidence" value="ECO:0007669"/>
    <property type="project" value="InterPro"/>
</dbReference>
<keyword evidence="14" id="KW-1185">Reference proteome</keyword>
<dbReference type="Proteomes" id="UP000191418">
    <property type="component" value="Unassembled WGS sequence"/>
</dbReference>
<evidence type="ECO:0000256" key="9">
    <source>
        <dbReference type="ARBA" id="ARBA00022989"/>
    </source>
</evidence>
<evidence type="ECO:0000256" key="8">
    <source>
        <dbReference type="ARBA" id="ARBA00022692"/>
    </source>
</evidence>